<dbReference type="Gene3D" id="3.90.550.10">
    <property type="entry name" value="Spore Coat Polysaccharide Biosynthesis Protein SpsA, Chain A"/>
    <property type="match status" value="1"/>
</dbReference>
<feature type="domain" description="Glycosyltransferase 2-like" evidence="1">
    <location>
        <begin position="8"/>
        <end position="114"/>
    </location>
</feature>
<dbReference type="InterPro" id="IPR001173">
    <property type="entry name" value="Glyco_trans_2-like"/>
</dbReference>
<keyword evidence="2" id="KW-0808">Transferase</keyword>
<comment type="caution">
    <text evidence="2">The sequence shown here is derived from an EMBL/GenBank/DDBJ whole genome shotgun (WGS) entry which is preliminary data.</text>
</comment>
<reference evidence="2" key="1">
    <citation type="submission" date="2022-03" db="EMBL/GenBank/DDBJ databases">
        <title>De novo assembled genomes of Belliella spp. (Cyclobacteriaceae) strains.</title>
        <authorList>
            <person name="Szabo A."/>
            <person name="Korponai K."/>
            <person name="Felfoldi T."/>
        </authorList>
    </citation>
    <scope>NUCLEOTIDE SEQUENCE</scope>
    <source>
        <strain evidence="2">DSM 111904</strain>
    </source>
</reference>
<gene>
    <name evidence="2" type="ORF">MM239_02770</name>
</gene>
<organism evidence="2 3">
    <name type="scientific">Belliella filtrata</name>
    <dbReference type="NCBI Taxonomy" id="2923435"/>
    <lineage>
        <taxon>Bacteria</taxon>
        <taxon>Pseudomonadati</taxon>
        <taxon>Bacteroidota</taxon>
        <taxon>Cytophagia</taxon>
        <taxon>Cytophagales</taxon>
        <taxon>Cyclobacteriaceae</taxon>
        <taxon>Belliella</taxon>
    </lineage>
</organism>
<dbReference type="Proteomes" id="UP001165489">
    <property type="component" value="Unassembled WGS sequence"/>
</dbReference>
<dbReference type="EC" id="2.4.-.-" evidence="2"/>
<evidence type="ECO:0000313" key="3">
    <source>
        <dbReference type="Proteomes" id="UP001165489"/>
    </source>
</evidence>
<dbReference type="Pfam" id="PF00535">
    <property type="entry name" value="Glycos_transf_2"/>
    <property type="match status" value="1"/>
</dbReference>
<protein>
    <submittedName>
        <fullName evidence="2">Glycosyltransferase</fullName>
        <ecNumber evidence="2">2.4.-.-</ecNumber>
    </submittedName>
</protein>
<keyword evidence="3" id="KW-1185">Reference proteome</keyword>
<keyword evidence="2" id="KW-0328">Glycosyltransferase</keyword>
<proteinExistence type="predicted"/>
<dbReference type="InterPro" id="IPR029044">
    <property type="entry name" value="Nucleotide-diphossugar_trans"/>
</dbReference>
<dbReference type="InterPro" id="IPR050834">
    <property type="entry name" value="Glycosyltransf_2"/>
</dbReference>
<evidence type="ECO:0000313" key="2">
    <source>
        <dbReference type="EMBL" id="MCH7408305.1"/>
    </source>
</evidence>
<dbReference type="SUPFAM" id="SSF53448">
    <property type="entry name" value="Nucleotide-diphospho-sugar transferases"/>
    <property type="match status" value="1"/>
</dbReference>
<dbReference type="EMBL" id="JAKZGP010000003">
    <property type="protein sequence ID" value="MCH7408305.1"/>
    <property type="molecule type" value="Genomic_DNA"/>
</dbReference>
<evidence type="ECO:0000259" key="1">
    <source>
        <dbReference type="Pfam" id="PF00535"/>
    </source>
</evidence>
<dbReference type="PANTHER" id="PTHR43685:SF11">
    <property type="entry name" value="GLYCOSYLTRANSFERASE TAGX-RELATED"/>
    <property type="match status" value="1"/>
</dbReference>
<dbReference type="RefSeq" id="WP_241346416.1">
    <property type="nucleotide sequence ID" value="NZ_JAKZGP010000003.1"/>
</dbReference>
<dbReference type="GO" id="GO:0016757">
    <property type="term" value="F:glycosyltransferase activity"/>
    <property type="evidence" value="ECO:0007669"/>
    <property type="project" value="UniProtKB-KW"/>
</dbReference>
<sequence length="325" mass="36445">MIDLSLVSIVCTVFNQEEYVKAALDSVVNQGYENFELIILDNGSQDGSVAVIKSWLEQHQSYRITFISLDSTIGYCKAFNIGLERCKGAYVIDLSGDDLICEGHLEKSIQLLQGRSGVGFSFSNLTLFDDAGKLYPYYSLEEMKKMKLSVEQGDLYTAVIAGNPISASTAVFDLEILKGIGGYDESLSYEDFDVLVRLTRSHKALFSDHIGIQKRIHTNSYSQRQYMPRYSKMLPSTVKVCQKIKALNQTGAEDEALIRRVSYELKHAFMSANFEAAADLLSLLQSLSPNSLLAKVMPHAIGYRIDVSFFYPTITSIRSWVSKYF</sequence>
<name>A0ABS9UVW6_9BACT</name>
<dbReference type="PANTHER" id="PTHR43685">
    <property type="entry name" value="GLYCOSYLTRANSFERASE"/>
    <property type="match status" value="1"/>
</dbReference>
<accession>A0ABS9UVW6</accession>